<proteinExistence type="predicted"/>
<sequence length="68" mass="8030">MDFNNMIGKCNISWVEEFYANAFRRADDDYTSYVCGVEISRDWHYTSRGVRLRLQITDMMPVAKGWAK</sequence>
<dbReference type="Proteomes" id="UP000265520">
    <property type="component" value="Unassembled WGS sequence"/>
</dbReference>
<keyword evidence="2" id="KW-1185">Reference proteome</keyword>
<protein>
    <submittedName>
        <fullName evidence="1">Uncharacterized protein</fullName>
    </submittedName>
</protein>
<dbReference type="AlphaFoldDB" id="A0A392REB1"/>
<dbReference type="EMBL" id="LXQA010214800">
    <property type="protein sequence ID" value="MCI34547.1"/>
    <property type="molecule type" value="Genomic_DNA"/>
</dbReference>
<reference evidence="1 2" key="1">
    <citation type="journal article" date="2018" name="Front. Plant Sci.">
        <title>Red Clover (Trifolium pratense) and Zigzag Clover (T. medium) - A Picture of Genomic Similarities and Differences.</title>
        <authorList>
            <person name="Dluhosova J."/>
            <person name="Istvanek J."/>
            <person name="Nedelnik J."/>
            <person name="Repkova J."/>
        </authorList>
    </citation>
    <scope>NUCLEOTIDE SEQUENCE [LARGE SCALE GENOMIC DNA]</scope>
    <source>
        <strain evidence="2">cv. 10/8</strain>
        <tissue evidence="1">Leaf</tissue>
    </source>
</reference>
<accession>A0A392REB1</accession>
<evidence type="ECO:0000313" key="2">
    <source>
        <dbReference type="Proteomes" id="UP000265520"/>
    </source>
</evidence>
<comment type="caution">
    <text evidence="1">The sequence shown here is derived from an EMBL/GenBank/DDBJ whole genome shotgun (WGS) entry which is preliminary data.</text>
</comment>
<name>A0A392REB1_9FABA</name>
<organism evidence="1 2">
    <name type="scientific">Trifolium medium</name>
    <dbReference type="NCBI Taxonomy" id="97028"/>
    <lineage>
        <taxon>Eukaryota</taxon>
        <taxon>Viridiplantae</taxon>
        <taxon>Streptophyta</taxon>
        <taxon>Embryophyta</taxon>
        <taxon>Tracheophyta</taxon>
        <taxon>Spermatophyta</taxon>
        <taxon>Magnoliopsida</taxon>
        <taxon>eudicotyledons</taxon>
        <taxon>Gunneridae</taxon>
        <taxon>Pentapetalae</taxon>
        <taxon>rosids</taxon>
        <taxon>fabids</taxon>
        <taxon>Fabales</taxon>
        <taxon>Fabaceae</taxon>
        <taxon>Papilionoideae</taxon>
        <taxon>50 kb inversion clade</taxon>
        <taxon>NPAAA clade</taxon>
        <taxon>Hologalegina</taxon>
        <taxon>IRL clade</taxon>
        <taxon>Trifolieae</taxon>
        <taxon>Trifolium</taxon>
    </lineage>
</organism>
<feature type="non-terminal residue" evidence="1">
    <location>
        <position position="68"/>
    </location>
</feature>
<evidence type="ECO:0000313" key="1">
    <source>
        <dbReference type="EMBL" id="MCI34547.1"/>
    </source>
</evidence>